<name>A0A164MUE8_9AGAM</name>
<dbReference type="Proteomes" id="UP000076722">
    <property type="component" value="Unassembled WGS sequence"/>
</dbReference>
<dbReference type="GO" id="GO:0003676">
    <property type="term" value="F:nucleic acid binding"/>
    <property type="evidence" value="ECO:0007669"/>
    <property type="project" value="InterPro"/>
</dbReference>
<evidence type="ECO:0000313" key="2">
    <source>
        <dbReference type="EMBL" id="KZS87045.1"/>
    </source>
</evidence>
<evidence type="ECO:0000313" key="3">
    <source>
        <dbReference type="Proteomes" id="UP000076722"/>
    </source>
</evidence>
<dbReference type="InterPro" id="IPR012337">
    <property type="entry name" value="RNaseH-like_sf"/>
</dbReference>
<dbReference type="CDD" id="cd09276">
    <property type="entry name" value="Rnase_HI_RT_non_LTR"/>
    <property type="match status" value="1"/>
</dbReference>
<sequence>SNVHIFADNSAAVLAIQNPEVHPAQLYSLDFRDRRQELEAMGIQVEGSWIPSHMGIEGNERADGLAKEAA</sequence>
<dbReference type="GO" id="GO:0004523">
    <property type="term" value="F:RNA-DNA hybrid ribonuclease activity"/>
    <property type="evidence" value="ECO:0007669"/>
    <property type="project" value="InterPro"/>
</dbReference>
<feature type="non-terminal residue" evidence="2">
    <location>
        <position position="70"/>
    </location>
</feature>
<reference evidence="2 3" key="1">
    <citation type="journal article" date="2016" name="Mol. Biol. Evol.">
        <title>Comparative Genomics of Early-Diverging Mushroom-Forming Fungi Provides Insights into the Origins of Lignocellulose Decay Capabilities.</title>
        <authorList>
            <person name="Nagy L.G."/>
            <person name="Riley R."/>
            <person name="Tritt A."/>
            <person name="Adam C."/>
            <person name="Daum C."/>
            <person name="Floudas D."/>
            <person name="Sun H."/>
            <person name="Yadav J.S."/>
            <person name="Pangilinan J."/>
            <person name="Larsson K.H."/>
            <person name="Matsuura K."/>
            <person name="Barry K."/>
            <person name="Labutti K."/>
            <person name="Kuo R."/>
            <person name="Ohm R.A."/>
            <person name="Bhattacharya S.S."/>
            <person name="Shirouzu T."/>
            <person name="Yoshinaga Y."/>
            <person name="Martin F.M."/>
            <person name="Grigoriev I.V."/>
            <person name="Hibbett D.S."/>
        </authorList>
    </citation>
    <scope>NUCLEOTIDE SEQUENCE [LARGE SCALE GENOMIC DNA]</scope>
    <source>
        <strain evidence="2 3">HHB9708</strain>
    </source>
</reference>
<dbReference type="SUPFAM" id="SSF53098">
    <property type="entry name" value="Ribonuclease H-like"/>
    <property type="match status" value="1"/>
</dbReference>
<dbReference type="EMBL" id="KV419458">
    <property type="protein sequence ID" value="KZS87045.1"/>
    <property type="molecule type" value="Genomic_DNA"/>
</dbReference>
<accession>A0A164MUE8</accession>
<feature type="domain" description="RNase H type-1" evidence="1">
    <location>
        <begin position="1"/>
        <end position="70"/>
    </location>
</feature>
<dbReference type="AlphaFoldDB" id="A0A164MUE8"/>
<dbReference type="Gene3D" id="3.30.420.10">
    <property type="entry name" value="Ribonuclease H-like superfamily/Ribonuclease H"/>
    <property type="match status" value="1"/>
</dbReference>
<dbReference type="InterPro" id="IPR002156">
    <property type="entry name" value="RNaseH_domain"/>
</dbReference>
<gene>
    <name evidence="2" type="ORF">SISNIDRAFT_399553</name>
</gene>
<organism evidence="2 3">
    <name type="scientific">Sistotremastrum niveocremeum HHB9708</name>
    <dbReference type="NCBI Taxonomy" id="1314777"/>
    <lineage>
        <taxon>Eukaryota</taxon>
        <taxon>Fungi</taxon>
        <taxon>Dikarya</taxon>
        <taxon>Basidiomycota</taxon>
        <taxon>Agaricomycotina</taxon>
        <taxon>Agaricomycetes</taxon>
        <taxon>Sistotremastrales</taxon>
        <taxon>Sistotremastraceae</taxon>
        <taxon>Sertulicium</taxon>
        <taxon>Sertulicium niveocremeum</taxon>
    </lineage>
</organism>
<dbReference type="OrthoDB" id="3230070at2759"/>
<dbReference type="InterPro" id="IPR036397">
    <property type="entry name" value="RNaseH_sf"/>
</dbReference>
<feature type="non-terminal residue" evidence="2">
    <location>
        <position position="1"/>
    </location>
</feature>
<evidence type="ECO:0000259" key="1">
    <source>
        <dbReference type="PROSITE" id="PS50879"/>
    </source>
</evidence>
<proteinExistence type="predicted"/>
<dbReference type="PROSITE" id="PS50879">
    <property type="entry name" value="RNASE_H_1"/>
    <property type="match status" value="1"/>
</dbReference>
<keyword evidence="3" id="KW-1185">Reference proteome</keyword>
<protein>
    <recommendedName>
        <fullName evidence="1">RNase H type-1 domain-containing protein</fullName>
    </recommendedName>
</protein>